<reference evidence="7" key="1">
    <citation type="journal article" date="2014" name="Front. Microbiol.">
        <title>High frequency of phylogenetically diverse reductive dehalogenase-homologous genes in deep subseafloor sedimentary metagenomes.</title>
        <authorList>
            <person name="Kawai M."/>
            <person name="Futagami T."/>
            <person name="Toyoda A."/>
            <person name="Takaki Y."/>
            <person name="Nishi S."/>
            <person name="Hori S."/>
            <person name="Arai W."/>
            <person name="Tsubouchi T."/>
            <person name="Morono Y."/>
            <person name="Uchiyama I."/>
            <person name="Ito T."/>
            <person name="Fujiyama A."/>
            <person name="Inagaki F."/>
            <person name="Takami H."/>
        </authorList>
    </citation>
    <scope>NUCLEOTIDE SEQUENCE</scope>
    <source>
        <strain evidence="7">Expedition CK06-06</strain>
    </source>
</reference>
<evidence type="ECO:0000256" key="6">
    <source>
        <dbReference type="SAM" id="Phobius"/>
    </source>
</evidence>
<comment type="caution">
    <text evidence="7">The sequence shown here is derived from an EMBL/GenBank/DDBJ whole genome shotgun (WGS) entry which is preliminary data.</text>
</comment>
<gene>
    <name evidence="7" type="ORF">S06H3_18455</name>
</gene>
<keyword evidence="5 6" id="KW-0472">Membrane</keyword>
<evidence type="ECO:0000256" key="3">
    <source>
        <dbReference type="ARBA" id="ARBA00022692"/>
    </source>
</evidence>
<organism evidence="7">
    <name type="scientific">marine sediment metagenome</name>
    <dbReference type="NCBI Taxonomy" id="412755"/>
    <lineage>
        <taxon>unclassified sequences</taxon>
        <taxon>metagenomes</taxon>
        <taxon>ecological metagenomes</taxon>
    </lineage>
</organism>
<dbReference type="EMBL" id="BARV01009338">
    <property type="protein sequence ID" value="GAI15122.1"/>
    <property type="molecule type" value="Genomic_DNA"/>
</dbReference>
<dbReference type="GO" id="GO:0005886">
    <property type="term" value="C:plasma membrane"/>
    <property type="evidence" value="ECO:0007669"/>
    <property type="project" value="UniProtKB-SubCell"/>
</dbReference>
<feature type="transmembrane region" description="Helical" evidence="6">
    <location>
        <begin position="12"/>
        <end position="32"/>
    </location>
</feature>
<dbReference type="PANTHER" id="PTHR30250:SF28">
    <property type="entry name" value="POLYSACCHARIDE BIOSYNTHESIS PROTEIN"/>
    <property type="match status" value="1"/>
</dbReference>
<evidence type="ECO:0000256" key="5">
    <source>
        <dbReference type="ARBA" id="ARBA00023136"/>
    </source>
</evidence>
<feature type="transmembrane region" description="Helical" evidence="6">
    <location>
        <begin position="44"/>
        <end position="68"/>
    </location>
</feature>
<proteinExistence type="predicted"/>
<dbReference type="InterPro" id="IPR050833">
    <property type="entry name" value="Poly_Biosynth_Transport"/>
</dbReference>
<evidence type="ECO:0008006" key="8">
    <source>
        <dbReference type="Google" id="ProtNLM"/>
    </source>
</evidence>
<evidence type="ECO:0000313" key="7">
    <source>
        <dbReference type="EMBL" id="GAI15122.1"/>
    </source>
</evidence>
<dbReference type="PANTHER" id="PTHR30250">
    <property type="entry name" value="PST FAMILY PREDICTED COLANIC ACID TRANSPORTER"/>
    <property type="match status" value="1"/>
</dbReference>
<comment type="subcellular location">
    <subcellularLocation>
        <location evidence="1">Cell membrane</location>
        <topology evidence="1">Multi-pass membrane protein</topology>
    </subcellularLocation>
</comment>
<feature type="transmembrane region" description="Helical" evidence="6">
    <location>
        <begin position="88"/>
        <end position="111"/>
    </location>
</feature>
<accession>X1L710</accession>
<protein>
    <recommendedName>
        <fullName evidence="8">Polysaccharide biosynthesis protein C-terminal domain-containing protein</fullName>
    </recommendedName>
</protein>
<evidence type="ECO:0000256" key="2">
    <source>
        <dbReference type="ARBA" id="ARBA00022475"/>
    </source>
</evidence>
<keyword evidence="2" id="KW-1003">Cell membrane</keyword>
<dbReference type="AlphaFoldDB" id="X1L710"/>
<keyword evidence="3 6" id="KW-0812">Transmembrane</keyword>
<sequence length="113" mass="12532">MRLLDDFTKHIGFVFIASMVVNLCNYLFHIFMSRSLGPVDYGTLVSLFSVFMIISVPAGALQTVTTKYTSNFKAKGELAKIKALLHQLITRVSLFAVAGFILFILLSGYIASF</sequence>
<feature type="non-terminal residue" evidence="7">
    <location>
        <position position="113"/>
    </location>
</feature>
<name>X1L710_9ZZZZ</name>
<keyword evidence="4 6" id="KW-1133">Transmembrane helix</keyword>
<evidence type="ECO:0000256" key="1">
    <source>
        <dbReference type="ARBA" id="ARBA00004651"/>
    </source>
</evidence>
<evidence type="ECO:0000256" key="4">
    <source>
        <dbReference type="ARBA" id="ARBA00022989"/>
    </source>
</evidence>